<gene>
    <name evidence="1" type="ORF">SADUNF_Sadunf15G0042100</name>
</gene>
<dbReference type="Proteomes" id="UP000657918">
    <property type="component" value="Unassembled WGS sequence"/>
</dbReference>
<reference evidence="1 2" key="1">
    <citation type="submission" date="2020-10" db="EMBL/GenBank/DDBJ databases">
        <title>Plant Genome Project.</title>
        <authorList>
            <person name="Zhang R.-G."/>
        </authorList>
    </citation>
    <scope>NUCLEOTIDE SEQUENCE [LARGE SCALE GENOMIC DNA]</scope>
    <source>
        <strain evidence="1">FAFU-HL-1</strain>
        <tissue evidence="1">Leaf</tissue>
    </source>
</reference>
<protein>
    <submittedName>
        <fullName evidence="1">Uncharacterized protein</fullName>
    </submittedName>
</protein>
<sequence length="74" mass="7879">MGVVRRMQEAARYFGKGSGQGWRAAVETEAVELVHDEEDNMIQSSGAGEVAAVEEEENGVLDLNVTPVVESDGA</sequence>
<dbReference type="OrthoDB" id="850091at2759"/>
<evidence type="ECO:0000313" key="2">
    <source>
        <dbReference type="Proteomes" id="UP000657918"/>
    </source>
</evidence>
<proteinExistence type="predicted"/>
<evidence type="ECO:0000313" key="1">
    <source>
        <dbReference type="EMBL" id="KAF9667615.1"/>
    </source>
</evidence>
<name>A0A835JI71_9ROSI</name>
<accession>A0A835JI71</accession>
<keyword evidence="2" id="KW-1185">Reference proteome</keyword>
<dbReference type="EMBL" id="JADGMS010000015">
    <property type="protein sequence ID" value="KAF9667615.1"/>
    <property type="molecule type" value="Genomic_DNA"/>
</dbReference>
<comment type="caution">
    <text evidence="1">The sequence shown here is derived from an EMBL/GenBank/DDBJ whole genome shotgun (WGS) entry which is preliminary data.</text>
</comment>
<organism evidence="1 2">
    <name type="scientific">Salix dunnii</name>
    <dbReference type="NCBI Taxonomy" id="1413687"/>
    <lineage>
        <taxon>Eukaryota</taxon>
        <taxon>Viridiplantae</taxon>
        <taxon>Streptophyta</taxon>
        <taxon>Embryophyta</taxon>
        <taxon>Tracheophyta</taxon>
        <taxon>Spermatophyta</taxon>
        <taxon>Magnoliopsida</taxon>
        <taxon>eudicotyledons</taxon>
        <taxon>Gunneridae</taxon>
        <taxon>Pentapetalae</taxon>
        <taxon>rosids</taxon>
        <taxon>fabids</taxon>
        <taxon>Malpighiales</taxon>
        <taxon>Salicaceae</taxon>
        <taxon>Saliceae</taxon>
        <taxon>Salix</taxon>
    </lineage>
</organism>
<dbReference type="AlphaFoldDB" id="A0A835JI71"/>